<dbReference type="Pfam" id="PF07238">
    <property type="entry name" value="PilZ"/>
    <property type="match status" value="1"/>
</dbReference>
<accession>A0ABT5DHZ1</accession>
<keyword evidence="3" id="KW-1185">Reference proteome</keyword>
<dbReference type="EMBL" id="JAQNDM010000002">
    <property type="protein sequence ID" value="MDC0713272.1"/>
    <property type="molecule type" value="Genomic_DNA"/>
</dbReference>
<sequence length="221" mass="23788">MTGASTPPLEVRYASRRALLSSAKTERGALTLFVPTPHKVAQGECVRLMVTLADADGRFEIEGTALTWTQAGGRDGVGGFLANFAGDHKRRAAEMIAVCAQRPLSMGTASRERVVLRVRCQLKLTDEKFPGELRDLSQTGAFVVGRQFGKRKVGEPVWLKVQGGLFGLGGTWLEARVIWQGKKGEEPGLGLRFMSNEAKQASAIQGLLEDASREAQGPPPG</sequence>
<reference evidence="2 3" key="1">
    <citation type="submission" date="2022-11" db="EMBL/GenBank/DDBJ databases">
        <title>Minimal conservation of predation-associated metabolite biosynthetic gene clusters underscores biosynthetic potential of Myxococcota including descriptions for ten novel species: Archangium lansinium sp. nov., Myxococcus landrumus sp. nov., Nannocystis bai.</title>
        <authorList>
            <person name="Ahearne A."/>
            <person name="Stevens C."/>
            <person name="Dowd S."/>
        </authorList>
    </citation>
    <scope>NUCLEOTIDE SEQUENCE [LARGE SCALE GENOMIC DNA]</scope>
    <source>
        <strain evidence="2 3">NCWAL01</strain>
    </source>
</reference>
<dbReference type="Gene3D" id="2.40.10.220">
    <property type="entry name" value="predicted glycosyltransferase like domains"/>
    <property type="match status" value="1"/>
</dbReference>
<organism evidence="2 3">
    <name type="scientific">Stigmatella ashevillensis</name>
    <dbReference type="NCBI Taxonomy" id="2995309"/>
    <lineage>
        <taxon>Bacteria</taxon>
        <taxon>Pseudomonadati</taxon>
        <taxon>Myxococcota</taxon>
        <taxon>Myxococcia</taxon>
        <taxon>Myxococcales</taxon>
        <taxon>Cystobacterineae</taxon>
        <taxon>Archangiaceae</taxon>
        <taxon>Stigmatella</taxon>
    </lineage>
</organism>
<gene>
    <name evidence="2" type="ORF">POL68_32720</name>
</gene>
<dbReference type="InterPro" id="IPR009875">
    <property type="entry name" value="PilZ_domain"/>
</dbReference>
<proteinExistence type="predicted"/>
<evidence type="ECO:0000313" key="3">
    <source>
        <dbReference type="Proteomes" id="UP001221838"/>
    </source>
</evidence>
<dbReference type="SUPFAM" id="SSF141371">
    <property type="entry name" value="PilZ domain-like"/>
    <property type="match status" value="1"/>
</dbReference>
<name>A0ABT5DHZ1_9BACT</name>
<evidence type="ECO:0000259" key="1">
    <source>
        <dbReference type="Pfam" id="PF07238"/>
    </source>
</evidence>
<evidence type="ECO:0000313" key="2">
    <source>
        <dbReference type="EMBL" id="MDC0713272.1"/>
    </source>
</evidence>
<dbReference type="RefSeq" id="WP_272143481.1">
    <property type="nucleotide sequence ID" value="NZ_JAQNDM010000002.1"/>
</dbReference>
<dbReference type="Proteomes" id="UP001221838">
    <property type="component" value="Unassembled WGS sequence"/>
</dbReference>
<comment type="caution">
    <text evidence="2">The sequence shown here is derived from an EMBL/GenBank/DDBJ whole genome shotgun (WGS) entry which is preliminary data.</text>
</comment>
<protein>
    <submittedName>
        <fullName evidence="2">PilZ domain-containing protein</fullName>
    </submittedName>
</protein>
<feature type="domain" description="PilZ" evidence="1">
    <location>
        <begin position="111"/>
        <end position="209"/>
    </location>
</feature>